<evidence type="ECO:0000313" key="2">
    <source>
        <dbReference type="Proteomes" id="UP000316905"/>
    </source>
</evidence>
<protein>
    <recommendedName>
        <fullName evidence="3">Terminase small subunit</fullName>
    </recommendedName>
</protein>
<sequence length="70" mass="7862">MTAHTGEIKELLQQAREHADSAVSQNDPLRYREAFQALALAVEKLLDASDDHQRDQVVRAVEEFQGDEGI</sequence>
<name>A0A562QFL0_9PSED</name>
<evidence type="ECO:0000313" key="1">
    <source>
        <dbReference type="EMBL" id="TWI55521.1"/>
    </source>
</evidence>
<dbReference type="EMBL" id="VLKY01000004">
    <property type="protein sequence ID" value="TWI55521.1"/>
    <property type="molecule type" value="Genomic_DNA"/>
</dbReference>
<dbReference type="OrthoDB" id="6902825at2"/>
<reference evidence="1 2" key="1">
    <citation type="journal article" date="2015" name="Stand. Genomic Sci.">
        <title>Genomic Encyclopedia of Bacterial and Archaeal Type Strains, Phase III: the genomes of soil and plant-associated and newly described type strains.</title>
        <authorList>
            <person name="Whitman W.B."/>
            <person name="Woyke T."/>
            <person name="Klenk H.P."/>
            <person name="Zhou Y."/>
            <person name="Lilburn T.G."/>
            <person name="Beck B.J."/>
            <person name="De Vos P."/>
            <person name="Vandamme P."/>
            <person name="Eisen J.A."/>
            <person name="Garrity G."/>
            <person name="Hugenholtz P."/>
            <person name="Kyrpides N.C."/>
        </authorList>
    </citation>
    <scope>NUCLEOTIDE SEQUENCE [LARGE SCALE GENOMIC DNA]</scope>
    <source>
        <strain evidence="1 2">CGMCC 1.6858</strain>
    </source>
</reference>
<organism evidence="1 2">
    <name type="scientific">Pseudomonas duriflava</name>
    <dbReference type="NCBI Taxonomy" id="459528"/>
    <lineage>
        <taxon>Bacteria</taxon>
        <taxon>Pseudomonadati</taxon>
        <taxon>Pseudomonadota</taxon>
        <taxon>Gammaproteobacteria</taxon>
        <taxon>Pseudomonadales</taxon>
        <taxon>Pseudomonadaceae</taxon>
        <taxon>Pseudomonas</taxon>
    </lineage>
</organism>
<dbReference type="RefSeq" id="WP_145140173.1">
    <property type="nucleotide sequence ID" value="NZ_VLKY01000004.1"/>
</dbReference>
<dbReference type="Proteomes" id="UP000316905">
    <property type="component" value="Unassembled WGS sequence"/>
</dbReference>
<proteinExistence type="predicted"/>
<accession>A0A562QFL0</accession>
<keyword evidence="2" id="KW-1185">Reference proteome</keyword>
<gene>
    <name evidence="1" type="ORF">IQ22_01445</name>
</gene>
<dbReference type="AlphaFoldDB" id="A0A562QFL0"/>
<evidence type="ECO:0008006" key="3">
    <source>
        <dbReference type="Google" id="ProtNLM"/>
    </source>
</evidence>
<comment type="caution">
    <text evidence="1">The sequence shown here is derived from an EMBL/GenBank/DDBJ whole genome shotgun (WGS) entry which is preliminary data.</text>
</comment>